<feature type="chain" id="PRO_5045445934" description="Surface-adhesin protein E-like domain-containing protein" evidence="1">
    <location>
        <begin position="21"/>
        <end position="132"/>
    </location>
</feature>
<proteinExistence type="predicted"/>
<organism evidence="3 4">
    <name type="scientific">Sphingomonas hankyongi</name>
    <dbReference type="NCBI Taxonomy" id="2908209"/>
    <lineage>
        <taxon>Bacteria</taxon>
        <taxon>Pseudomonadati</taxon>
        <taxon>Pseudomonadota</taxon>
        <taxon>Alphaproteobacteria</taxon>
        <taxon>Sphingomonadales</taxon>
        <taxon>Sphingomonadaceae</taxon>
        <taxon>Sphingomonas</taxon>
    </lineage>
</organism>
<feature type="signal peptide" evidence="1">
    <location>
        <begin position="1"/>
        <end position="20"/>
    </location>
</feature>
<keyword evidence="4" id="KW-1185">Reference proteome</keyword>
<keyword evidence="1" id="KW-0732">Signal</keyword>
<name>A0ABT0RZZ1_9SPHN</name>
<dbReference type="Proteomes" id="UP001165342">
    <property type="component" value="Unassembled WGS sequence"/>
</dbReference>
<gene>
    <name evidence="3" type="ORF">LZ538_03815</name>
</gene>
<evidence type="ECO:0000256" key="1">
    <source>
        <dbReference type="SAM" id="SignalP"/>
    </source>
</evidence>
<dbReference type="RefSeq" id="WP_249830664.1">
    <property type="nucleotide sequence ID" value="NZ_JAMGBE010000001.1"/>
</dbReference>
<dbReference type="InterPro" id="IPR031939">
    <property type="entry name" value="Adhesin_E-like"/>
</dbReference>
<protein>
    <recommendedName>
        <fullName evidence="2">Surface-adhesin protein E-like domain-containing protein</fullName>
    </recommendedName>
</protein>
<feature type="domain" description="Surface-adhesin protein E-like" evidence="2">
    <location>
        <begin position="22"/>
        <end position="127"/>
    </location>
</feature>
<evidence type="ECO:0000259" key="2">
    <source>
        <dbReference type="Pfam" id="PF16747"/>
    </source>
</evidence>
<reference evidence="3" key="1">
    <citation type="submission" date="2022-05" db="EMBL/GenBank/DDBJ databases">
        <authorList>
            <person name="Jo J.-H."/>
            <person name="Im W.-T."/>
        </authorList>
    </citation>
    <scope>NUCLEOTIDE SEQUENCE</scope>
    <source>
        <strain evidence="3">SE220</strain>
    </source>
</reference>
<accession>A0ABT0RZZ1</accession>
<evidence type="ECO:0000313" key="3">
    <source>
        <dbReference type="EMBL" id="MCL6729182.1"/>
    </source>
</evidence>
<dbReference type="Pfam" id="PF16747">
    <property type="entry name" value="Adhesin_E"/>
    <property type="match status" value="1"/>
</dbReference>
<comment type="caution">
    <text evidence="3">The sequence shown here is derived from an EMBL/GenBank/DDBJ whole genome shotgun (WGS) entry which is preliminary data.</text>
</comment>
<sequence>MWRKMVLGVAALTVASPSHAEWLEITTSSNGGVYFMDPDRIQKAGSRIKAWFKVDHSRNASVKYRKEMLLFSMNCEARTSKLISFSEYDSYDKVLRSRTFPEYGFSDVGFEPVTPETVGETMLEAACIFKDQ</sequence>
<dbReference type="EMBL" id="JAMGBE010000001">
    <property type="protein sequence ID" value="MCL6729182.1"/>
    <property type="molecule type" value="Genomic_DNA"/>
</dbReference>
<evidence type="ECO:0000313" key="4">
    <source>
        <dbReference type="Proteomes" id="UP001165342"/>
    </source>
</evidence>